<dbReference type="SUPFAM" id="SSF47384">
    <property type="entry name" value="Homodimeric domain of signal transducing histidine kinase"/>
    <property type="match status" value="1"/>
</dbReference>
<accession>F8N7D4</accession>
<dbReference type="SUPFAM" id="SSF52172">
    <property type="entry name" value="CheY-like"/>
    <property type="match status" value="1"/>
</dbReference>
<keyword evidence="10" id="KW-1133">Transmembrane helix</keyword>
<evidence type="ECO:0000256" key="6">
    <source>
        <dbReference type="ARBA" id="ARBA00023015"/>
    </source>
</evidence>
<dbReference type="GO" id="GO:0003700">
    <property type="term" value="F:DNA-binding transcription factor activity"/>
    <property type="evidence" value="ECO:0007669"/>
    <property type="project" value="InterPro"/>
</dbReference>
<dbReference type="SMART" id="SM00448">
    <property type="entry name" value="REC"/>
    <property type="match status" value="1"/>
</dbReference>
<dbReference type="PROSITE" id="PS50110">
    <property type="entry name" value="RESPONSE_REGULATORY"/>
    <property type="match status" value="1"/>
</dbReference>
<keyword evidence="10" id="KW-0472">Membrane</keyword>
<proteinExistence type="predicted"/>
<gene>
    <name evidence="15" type="ORF">Premu_0905</name>
</gene>
<evidence type="ECO:0000256" key="1">
    <source>
        <dbReference type="ARBA" id="ARBA00000085"/>
    </source>
</evidence>
<dbReference type="STRING" id="688246.Premu_0905"/>
<dbReference type="InterPro" id="IPR003594">
    <property type="entry name" value="HATPase_dom"/>
</dbReference>
<dbReference type="HOGENOM" id="CLU_000445_28_1_10"/>
<dbReference type="PANTHER" id="PTHR43547:SF2">
    <property type="entry name" value="HYBRID SIGNAL TRANSDUCTION HISTIDINE KINASE C"/>
    <property type="match status" value="1"/>
</dbReference>
<keyword evidence="16" id="KW-1185">Reference proteome</keyword>
<organism evidence="15 16">
    <name type="scientific">Hallella multisaccharivorax DSM 17128</name>
    <dbReference type="NCBI Taxonomy" id="688246"/>
    <lineage>
        <taxon>Bacteria</taxon>
        <taxon>Pseudomonadati</taxon>
        <taxon>Bacteroidota</taxon>
        <taxon>Bacteroidia</taxon>
        <taxon>Bacteroidales</taxon>
        <taxon>Prevotellaceae</taxon>
        <taxon>Hallella</taxon>
    </lineage>
</organism>
<dbReference type="InterPro" id="IPR036890">
    <property type="entry name" value="HATPase_C_sf"/>
</dbReference>
<dbReference type="FunFam" id="2.60.40.10:FF:000791">
    <property type="entry name" value="Two-component system sensor histidine kinase/response regulator"/>
    <property type="match status" value="1"/>
</dbReference>
<dbReference type="Pfam" id="PF00072">
    <property type="entry name" value="Response_reg"/>
    <property type="match status" value="1"/>
</dbReference>
<keyword evidence="5 15" id="KW-0418">Kinase</keyword>
<evidence type="ECO:0000256" key="10">
    <source>
        <dbReference type="SAM" id="Phobius"/>
    </source>
</evidence>
<dbReference type="GO" id="GO:0000155">
    <property type="term" value="F:phosphorelay sensor kinase activity"/>
    <property type="evidence" value="ECO:0007669"/>
    <property type="project" value="InterPro"/>
</dbReference>
<dbReference type="CDD" id="cd00082">
    <property type="entry name" value="HisKA"/>
    <property type="match status" value="1"/>
</dbReference>
<dbReference type="CDD" id="cd00075">
    <property type="entry name" value="HATPase"/>
    <property type="match status" value="1"/>
</dbReference>
<feature type="signal peptide" evidence="11">
    <location>
        <begin position="1"/>
        <end position="19"/>
    </location>
</feature>
<dbReference type="InterPro" id="IPR013783">
    <property type="entry name" value="Ig-like_fold"/>
</dbReference>
<keyword evidence="10" id="KW-0812">Transmembrane</keyword>
<dbReference type="Pfam" id="PF12833">
    <property type="entry name" value="HTH_18"/>
    <property type="match status" value="1"/>
</dbReference>
<evidence type="ECO:0000256" key="5">
    <source>
        <dbReference type="ARBA" id="ARBA00022777"/>
    </source>
</evidence>
<sequence>MNRILAALLLLLLPVCSFAQRMAVRNISMENGLPSNTVRSVVQDKEGFIWFGTDNGLCRYDGYSIRPLRIPQVQNDQYVGTLAVSKYGLVVGTSHGAFLLNARTEQFRTLHPMVRGHVMVFDIDADGNIWVATLNDGVFCVRKDLRGCEHYNFKKGISLVSVFIDGGNQVWLMARKQGLYRLNRARGSFELFRLKGQDAFDGMCMAEAQDGQMLVGSWKEGLFLVSPDGTTRQLTNPLLTGLGTHIHTIYRASPDEYWLGCDEGVMQYDLRDNQWSMISNAFNIPGAAGRFVYSIVRDREGGCWFGTFYGGVNYYSPMDNRFLTLTSDNGLHGNVVGRFCEDDDHHIWIATDDGGLNCFAPRLKTFVDFPGKAALATYNVHGLLAEGNTLWVGSYGRGLIRLNRQTGVLKTYVVDKSGTSSSCYSLLRDRQGNLWAGTMTCISLYNKVADKFSIVRPTGGTVIDIEEDRSGNVWFATQGDGLWKLGRNGKWKHYLVSSAFSSLCNNFVNAIREDSNGNLYIATDDGLCMYDPKADRFRRIPVKTDSAVFTGLVISQGELWLSSSTGLVHILPDGRLHVFNREDGLLSGPFQSNAMMMSADGSIWLGSVNGVSMFYPYQIKENGCIPNVFITALELYNKDVKAGSNKLPEALDYVDHVSLSHKDNMFTIHFAALSYVSPEKNQYAYRLEGFDKDWIYVGSEHKAVYTNIPPGEYTFRVKASNNDGLWSSKEATLRIVIHPPFYWSLPAKLFYLLAFFAVIYFYVHMRLQRAERLHQRKLKEMNEHKEKEMRDAQLHFFTMIAHEIRTPVSLIIGPLETLKNKWQKIGRTVGDNVAVASTLDVIDRNAQRLLGLVNQLLDFNKVQQKELKVKFTLCHIKDVMKAVAERFEPTLKQNGATLQVEYPEEDFVAAVDAEGLTKIISNLMTNATKYTKDWVRLSCRIGQDKFVIEVEDNGCGISSEEQQRIFNPFYQAKDNKPGTGIGLSIVSSLVAAHRGTVEVMSQVGEGSLFCVTLPTSQPGVSTEEKSEPEVVDDMQNVEASVSEDVIAKQTVLIVEDNEDMLLYLKHNFMNRCQVLTAEDGVVALRLLNKYDVSLIISDWMMPNMDGEELCKKIRQNPKTSHIPFIMLTAKTDDDSKVKGMDIGADAFIGKPFSIRYLDACVRNLTARRKQLMEEFAGSPEEPIANIAGNALDSSLLTNMEKIIENNVNNPALNVNFVAQQLGLSRSGLFAKIKSLTDTTPNEMIQVIRLRKAAQMLLDDKYSVSEISFLVGFNSASYFTKCFVKQFGVRPAEYREAKKR</sequence>
<dbReference type="Pfam" id="PF07494">
    <property type="entry name" value="Reg_prop"/>
    <property type="match status" value="4"/>
</dbReference>
<evidence type="ECO:0000259" key="14">
    <source>
        <dbReference type="PROSITE" id="PS50110"/>
    </source>
</evidence>
<dbReference type="Gene3D" id="2.60.40.10">
    <property type="entry name" value="Immunoglobulins"/>
    <property type="match status" value="1"/>
</dbReference>
<feature type="coiled-coil region" evidence="9">
    <location>
        <begin position="767"/>
        <end position="795"/>
    </location>
</feature>
<dbReference type="InterPro" id="IPR011110">
    <property type="entry name" value="Reg_prop"/>
</dbReference>
<evidence type="ECO:0000259" key="12">
    <source>
        <dbReference type="PROSITE" id="PS01124"/>
    </source>
</evidence>
<comment type="catalytic activity">
    <reaction evidence="1">
        <text>ATP + protein L-histidine = ADP + protein N-phospho-L-histidine.</text>
        <dbReference type="EC" id="2.7.13.3"/>
    </reaction>
</comment>
<feature type="domain" description="Response regulatory" evidence="14">
    <location>
        <begin position="1050"/>
        <end position="1165"/>
    </location>
</feature>
<evidence type="ECO:0000256" key="9">
    <source>
        <dbReference type="SAM" id="Coils"/>
    </source>
</evidence>
<dbReference type="SUPFAM" id="SSF46689">
    <property type="entry name" value="Homeodomain-like"/>
    <property type="match status" value="1"/>
</dbReference>
<evidence type="ECO:0000313" key="15">
    <source>
        <dbReference type="EMBL" id="EGN56361.1"/>
    </source>
</evidence>
<dbReference type="Pfam" id="PF00512">
    <property type="entry name" value="HisKA"/>
    <property type="match status" value="1"/>
</dbReference>
<evidence type="ECO:0000256" key="2">
    <source>
        <dbReference type="ARBA" id="ARBA00012438"/>
    </source>
</evidence>
<keyword evidence="11" id="KW-0732">Signal</keyword>
<keyword evidence="3 8" id="KW-0597">Phosphoprotein</keyword>
<dbReference type="FunFam" id="3.30.565.10:FF:000006">
    <property type="entry name" value="Sensor histidine kinase WalK"/>
    <property type="match status" value="1"/>
</dbReference>
<dbReference type="CDD" id="cd00146">
    <property type="entry name" value="PKD"/>
    <property type="match status" value="1"/>
</dbReference>
<dbReference type="SUPFAM" id="SSF63829">
    <property type="entry name" value="Calcium-dependent phosphotriesterase"/>
    <property type="match status" value="2"/>
</dbReference>
<dbReference type="InterPro" id="IPR018060">
    <property type="entry name" value="HTH_AraC"/>
</dbReference>
<dbReference type="EMBL" id="GL945017">
    <property type="protein sequence ID" value="EGN56361.1"/>
    <property type="molecule type" value="Genomic_DNA"/>
</dbReference>
<evidence type="ECO:0000313" key="16">
    <source>
        <dbReference type="Proteomes" id="UP000002772"/>
    </source>
</evidence>
<evidence type="ECO:0000256" key="3">
    <source>
        <dbReference type="ARBA" id="ARBA00022553"/>
    </source>
</evidence>
<dbReference type="Proteomes" id="UP000002772">
    <property type="component" value="Unassembled WGS sequence"/>
</dbReference>
<feature type="domain" description="Histidine kinase" evidence="13">
    <location>
        <begin position="799"/>
        <end position="1017"/>
    </location>
</feature>
<keyword evidence="7" id="KW-0804">Transcription</keyword>
<dbReference type="CDD" id="cd17574">
    <property type="entry name" value="REC_OmpR"/>
    <property type="match status" value="1"/>
</dbReference>
<dbReference type="eggNOG" id="COG3292">
    <property type="taxonomic scope" value="Bacteria"/>
</dbReference>
<dbReference type="InterPro" id="IPR003661">
    <property type="entry name" value="HisK_dim/P_dom"/>
</dbReference>
<keyword evidence="4" id="KW-0808">Transferase</keyword>
<evidence type="ECO:0000256" key="8">
    <source>
        <dbReference type="PROSITE-ProRule" id="PRU00169"/>
    </source>
</evidence>
<protein>
    <recommendedName>
        <fullName evidence="2">histidine kinase</fullName>
        <ecNumber evidence="2">2.7.13.3</ecNumber>
    </recommendedName>
</protein>
<evidence type="ECO:0000259" key="13">
    <source>
        <dbReference type="PROSITE" id="PS50109"/>
    </source>
</evidence>
<dbReference type="Gene3D" id="1.10.287.130">
    <property type="match status" value="1"/>
</dbReference>
<feature type="chain" id="PRO_5003375702" description="histidine kinase" evidence="11">
    <location>
        <begin position="20"/>
        <end position="1299"/>
    </location>
</feature>
<dbReference type="InterPro" id="IPR015943">
    <property type="entry name" value="WD40/YVTN_repeat-like_dom_sf"/>
</dbReference>
<dbReference type="eggNOG" id="COG2205">
    <property type="taxonomic scope" value="Bacteria"/>
</dbReference>
<reference evidence="16" key="1">
    <citation type="journal article" date="2011" name="Stand. Genomic Sci.">
        <title>Non-contiguous finished genome sequence of the opportunistic oral pathogen Prevotella multisaccharivorax type strain (PPPA20).</title>
        <authorList>
            <person name="Pati A."/>
            <person name="Gronow S."/>
            <person name="Lu M."/>
            <person name="Lapidus A."/>
            <person name="Nolan M."/>
            <person name="Lucas S."/>
            <person name="Hammon N."/>
            <person name="Deshpande S."/>
            <person name="Cheng J.F."/>
            <person name="Tapia R."/>
            <person name="Han C."/>
            <person name="Goodwin L."/>
            <person name="Pitluck S."/>
            <person name="Liolios K."/>
            <person name="Pagani I."/>
            <person name="Mavromatis K."/>
            <person name="Mikhailova N."/>
            <person name="Huntemann M."/>
            <person name="Chen A."/>
            <person name="Palaniappan K."/>
            <person name="Land M."/>
            <person name="Hauser L."/>
            <person name="Detter J.C."/>
            <person name="Brambilla E.M."/>
            <person name="Rohde M."/>
            <person name="Goker M."/>
            <person name="Woyke T."/>
            <person name="Bristow J."/>
            <person name="Eisen J.A."/>
            <person name="Markowitz V."/>
            <person name="Hugenholtz P."/>
            <person name="Kyrpides N.C."/>
            <person name="Klenk H.P."/>
            <person name="Ivanova N."/>
        </authorList>
    </citation>
    <scope>NUCLEOTIDE SEQUENCE [LARGE SCALE GENOMIC DNA]</scope>
    <source>
        <strain evidence="16">DSM 17128</strain>
    </source>
</reference>
<dbReference type="InterPro" id="IPR011006">
    <property type="entry name" value="CheY-like_superfamily"/>
</dbReference>
<feature type="transmembrane region" description="Helical" evidence="10">
    <location>
        <begin position="741"/>
        <end position="763"/>
    </location>
</feature>
<dbReference type="OrthoDB" id="717811at2"/>
<keyword evidence="9" id="KW-0175">Coiled coil</keyword>
<dbReference type="RefSeq" id="WP_007573437.1">
    <property type="nucleotide sequence ID" value="NZ_BPTS01000001.1"/>
</dbReference>
<dbReference type="SMART" id="SM00388">
    <property type="entry name" value="HisKA"/>
    <property type="match status" value="1"/>
</dbReference>
<dbReference type="InterPro" id="IPR009057">
    <property type="entry name" value="Homeodomain-like_sf"/>
</dbReference>
<evidence type="ECO:0000256" key="7">
    <source>
        <dbReference type="ARBA" id="ARBA00023163"/>
    </source>
</evidence>
<dbReference type="SUPFAM" id="SSF101898">
    <property type="entry name" value="NHL repeat"/>
    <property type="match status" value="1"/>
</dbReference>
<dbReference type="Pfam" id="PF02518">
    <property type="entry name" value="HATPase_c"/>
    <property type="match status" value="1"/>
</dbReference>
<dbReference type="GO" id="GO:0043565">
    <property type="term" value="F:sequence-specific DNA binding"/>
    <property type="evidence" value="ECO:0007669"/>
    <property type="project" value="InterPro"/>
</dbReference>
<dbReference type="eggNOG" id="COG0745">
    <property type="taxonomic scope" value="Bacteria"/>
</dbReference>
<keyword evidence="6" id="KW-0805">Transcription regulation</keyword>
<dbReference type="Gene3D" id="3.40.50.2300">
    <property type="match status" value="1"/>
</dbReference>
<name>F8N7D4_9BACT</name>
<feature type="domain" description="HTH araC/xylS-type" evidence="12">
    <location>
        <begin position="1197"/>
        <end position="1296"/>
    </location>
</feature>
<dbReference type="InterPro" id="IPR001789">
    <property type="entry name" value="Sig_transdc_resp-reg_receiver"/>
</dbReference>
<dbReference type="SUPFAM" id="SSF55874">
    <property type="entry name" value="ATPase domain of HSP90 chaperone/DNA topoisomerase II/histidine kinase"/>
    <property type="match status" value="1"/>
</dbReference>
<dbReference type="Pfam" id="PF07495">
    <property type="entry name" value="Y_Y_Y"/>
    <property type="match status" value="1"/>
</dbReference>
<evidence type="ECO:0000256" key="4">
    <source>
        <dbReference type="ARBA" id="ARBA00022679"/>
    </source>
</evidence>
<dbReference type="Gene3D" id="3.30.565.10">
    <property type="entry name" value="Histidine kinase-like ATPase, C-terminal domain"/>
    <property type="match status" value="1"/>
</dbReference>
<dbReference type="PROSITE" id="PS50109">
    <property type="entry name" value="HIS_KIN"/>
    <property type="match status" value="1"/>
</dbReference>
<dbReference type="InterPro" id="IPR011123">
    <property type="entry name" value="Y_Y_Y"/>
</dbReference>
<dbReference type="Gene3D" id="1.10.10.60">
    <property type="entry name" value="Homeodomain-like"/>
    <property type="match status" value="1"/>
</dbReference>
<dbReference type="PANTHER" id="PTHR43547">
    <property type="entry name" value="TWO-COMPONENT HISTIDINE KINASE"/>
    <property type="match status" value="1"/>
</dbReference>
<dbReference type="EC" id="2.7.13.3" evidence="2"/>
<dbReference type="InterPro" id="IPR005467">
    <property type="entry name" value="His_kinase_dom"/>
</dbReference>
<dbReference type="SMART" id="SM00342">
    <property type="entry name" value="HTH_ARAC"/>
    <property type="match status" value="1"/>
</dbReference>
<dbReference type="SMART" id="SM00387">
    <property type="entry name" value="HATPase_c"/>
    <property type="match status" value="1"/>
</dbReference>
<dbReference type="PROSITE" id="PS01124">
    <property type="entry name" value="HTH_ARAC_FAMILY_2"/>
    <property type="match status" value="1"/>
</dbReference>
<dbReference type="InterPro" id="IPR036097">
    <property type="entry name" value="HisK_dim/P_sf"/>
</dbReference>
<dbReference type="InterPro" id="IPR004358">
    <property type="entry name" value="Sig_transdc_His_kin-like_C"/>
</dbReference>
<feature type="modified residue" description="4-aspartylphosphate" evidence="8">
    <location>
        <position position="1098"/>
    </location>
</feature>
<evidence type="ECO:0000256" key="11">
    <source>
        <dbReference type="SAM" id="SignalP"/>
    </source>
</evidence>
<dbReference type="Gene3D" id="2.130.10.10">
    <property type="entry name" value="YVTN repeat-like/Quinoprotein amine dehydrogenase"/>
    <property type="match status" value="2"/>
</dbReference>
<dbReference type="PRINTS" id="PR00344">
    <property type="entry name" value="BCTRLSENSOR"/>
</dbReference>